<dbReference type="EMBL" id="JACVXC010000004">
    <property type="protein sequence ID" value="MBD0836254.1"/>
    <property type="molecule type" value="Genomic_DNA"/>
</dbReference>
<dbReference type="RefSeq" id="WP_188216736.1">
    <property type="nucleotide sequence ID" value="NZ_BAABGH010000007.1"/>
</dbReference>
<dbReference type="InterPro" id="IPR018946">
    <property type="entry name" value="PhoD-like_MPP"/>
</dbReference>
<protein>
    <submittedName>
        <fullName evidence="2">Alkaline phosphatase D family protein</fullName>
    </submittedName>
</protein>
<sequence>MKRREYLKTIVLGSVLPMAFSSYGLSPYIEELWDAKKKVKFKSQWDKFKDMKWAGPEYWGNRLQDWEIRNGAVECVVVGKERNLHLLTVMHQHGDSALDLEVTIAIKHPDLGTFDKGCVGMLLGAKGNFDDYRSAAVFGKGLEVGLNTKGQLQVGKQEIKTPFSEIPKTFKLHIKTKPLKNDEQTLVVRILNPENNKELFESSKLNVKNKDLAGTFALLANIDSGRKVEEKSSCSFSDWKVEGNALQENETQLFGPICFAQYTLNKGKLKLMAQCSPFESLEGHAVALEIFKDGVWKTISKGELINGGRNKLFEIEDWNEETDIPYRVCAELPQSNGIKRYYYEGTVKAEPKDKEELNIAVLNCNMHFGFPDQDIVDNLDMLSYDVCVFLGDQFYEGTGGYGVQYEGDYDKRCLDFLRKWMMFGWSYREVFRHHPCGIITDDHDVFHGNLWGCGGSHADTSSGFGSIAQDSGGYKMDADWVNMAQFTQTGHLPDPYDATPVKQGINVYYTQWDYAGVSFAILEDRKFKSAPKTVLPEEADIFNGFIRNTEFDIKKHRDIDAELLGERQETFLKNWVDDWSNNTQMKILLSQTNFATIATLPKGATSDDMVPSLRVPEKGEYIEGDDFTKDMDSNGWPQKKRDETLEIIRKGFTFHIAGDQHLGTFVQYGIEEHGDSGFAFTGPALNNIWPRRFWPPVNASNHSVENPAYKGDFEDGFGNKISVHAVTNPYNHHKEPAILYNRSTGFGMVSVNKKKRTITSSCYQRFKDVSQADAQYPGWPITVTQEDQLFKKAKFVLPELNIASDVLPIVRVLDEQGELVYSLPLANKIFLPKVYKESNYTIQFLIDNELKKEIKAKSSLENVGAITVYI</sequence>
<dbReference type="Proteomes" id="UP000602057">
    <property type="component" value="Unassembled WGS sequence"/>
</dbReference>
<comment type="caution">
    <text evidence="2">The sequence shown here is derived from an EMBL/GenBank/DDBJ whole genome shotgun (WGS) entry which is preliminary data.</text>
</comment>
<evidence type="ECO:0000259" key="1">
    <source>
        <dbReference type="Pfam" id="PF09423"/>
    </source>
</evidence>
<evidence type="ECO:0000313" key="3">
    <source>
        <dbReference type="Proteomes" id="UP000602057"/>
    </source>
</evidence>
<reference evidence="2" key="2">
    <citation type="submission" date="2020-09" db="EMBL/GenBank/DDBJ databases">
        <authorList>
            <person name="Wu Z."/>
        </authorList>
    </citation>
    <scope>NUCLEOTIDE SEQUENCE</scope>
    <source>
        <strain evidence="2">SC17</strain>
    </source>
</reference>
<organism evidence="2 3">
    <name type="scientific">Aestuariibaculum suncheonense</name>
    <dbReference type="NCBI Taxonomy" id="1028745"/>
    <lineage>
        <taxon>Bacteria</taxon>
        <taxon>Pseudomonadati</taxon>
        <taxon>Bacteroidota</taxon>
        <taxon>Flavobacteriia</taxon>
        <taxon>Flavobacteriales</taxon>
        <taxon>Flavobacteriaceae</taxon>
    </lineage>
</organism>
<dbReference type="PANTHER" id="PTHR43606">
    <property type="entry name" value="PHOSPHATASE, PUTATIVE (AFU_ORTHOLOGUE AFUA_6G08710)-RELATED"/>
    <property type="match status" value="1"/>
</dbReference>
<dbReference type="AlphaFoldDB" id="A0A8J6Q8Y2"/>
<evidence type="ECO:0000313" key="2">
    <source>
        <dbReference type="EMBL" id="MBD0836254.1"/>
    </source>
</evidence>
<dbReference type="InterPro" id="IPR029052">
    <property type="entry name" value="Metallo-depent_PP-like"/>
</dbReference>
<feature type="domain" description="PhoD-like phosphatase metallophosphatase" evidence="1">
    <location>
        <begin position="375"/>
        <end position="668"/>
    </location>
</feature>
<dbReference type="Gene3D" id="3.60.21.70">
    <property type="entry name" value="PhoD-like phosphatase"/>
    <property type="match status" value="1"/>
</dbReference>
<keyword evidence="3" id="KW-1185">Reference proteome</keyword>
<dbReference type="PANTHER" id="PTHR43606:SF2">
    <property type="entry name" value="ALKALINE PHOSPHATASE FAMILY PROTEIN (AFU_ORTHOLOGUE AFUA_5G03860)"/>
    <property type="match status" value="1"/>
</dbReference>
<dbReference type="InterPro" id="IPR038607">
    <property type="entry name" value="PhoD-like_sf"/>
</dbReference>
<accession>A0A8J6Q8Y2</accession>
<name>A0A8J6Q8Y2_9FLAO</name>
<dbReference type="Pfam" id="PF09423">
    <property type="entry name" value="PhoD"/>
    <property type="match status" value="1"/>
</dbReference>
<proteinExistence type="predicted"/>
<reference evidence="2" key="1">
    <citation type="journal article" date="2013" name="Int. J. Syst. Evol. Microbiol.">
        <title>Aestuariibaculum suncheonense gen. nov., sp. nov., a marine bacterium of the family Flavobacteriaceae isolated from a tidal flat and emended descriptions of the genera Gaetbulibacter and Tamlana.</title>
        <authorList>
            <person name="Jeong S.H."/>
            <person name="Park M.S."/>
            <person name="Jin H.M."/>
            <person name="Lee K."/>
            <person name="Park W."/>
            <person name="Jeon C.O."/>
        </authorList>
    </citation>
    <scope>NUCLEOTIDE SEQUENCE</scope>
    <source>
        <strain evidence="2">SC17</strain>
    </source>
</reference>
<gene>
    <name evidence="2" type="ORF">ICJ84_12460</name>
</gene>
<dbReference type="SUPFAM" id="SSF56300">
    <property type="entry name" value="Metallo-dependent phosphatases"/>
    <property type="match status" value="1"/>
</dbReference>
<dbReference type="InterPro" id="IPR052900">
    <property type="entry name" value="Phospholipid_Metab_Enz"/>
</dbReference>